<dbReference type="SUPFAM" id="SSF46626">
    <property type="entry name" value="Cytochrome c"/>
    <property type="match status" value="1"/>
</dbReference>
<evidence type="ECO:0000256" key="3">
    <source>
        <dbReference type="ARBA" id="ARBA00023004"/>
    </source>
</evidence>
<evidence type="ECO:0000256" key="4">
    <source>
        <dbReference type="PROSITE-ProRule" id="PRU00433"/>
    </source>
</evidence>
<proteinExistence type="predicted"/>
<evidence type="ECO:0000313" key="7">
    <source>
        <dbReference type="Proteomes" id="UP000554837"/>
    </source>
</evidence>
<evidence type="ECO:0000313" key="6">
    <source>
        <dbReference type="EMBL" id="MBB5202992.1"/>
    </source>
</evidence>
<evidence type="ECO:0000259" key="5">
    <source>
        <dbReference type="PROSITE" id="PS51007"/>
    </source>
</evidence>
<protein>
    <submittedName>
        <fullName evidence="6">Mono/diheme cytochrome c family protein</fullName>
    </submittedName>
</protein>
<dbReference type="PROSITE" id="PS51007">
    <property type="entry name" value="CYTC"/>
    <property type="match status" value="1"/>
</dbReference>
<keyword evidence="1 4" id="KW-0349">Heme</keyword>
<name>A0A840S0G0_9BURK</name>
<dbReference type="InterPro" id="IPR036909">
    <property type="entry name" value="Cyt_c-like_dom_sf"/>
</dbReference>
<accession>A0A840S0G0</accession>
<dbReference type="GO" id="GO:0009055">
    <property type="term" value="F:electron transfer activity"/>
    <property type="evidence" value="ECO:0007669"/>
    <property type="project" value="InterPro"/>
</dbReference>
<dbReference type="Gene3D" id="1.10.760.10">
    <property type="entry name" value="Cytochrome c-like domain"/>
    <property type="match status" value="1"/>
</dbReference>
<keyword evidence="2 4" id="KW-0479">Metal-binding</keyword>
<dbReference type="Proteomes" id="UP000554837">
    <property type="component" value="Unassembled WGS sequence"/>
</dbReference>
<keyword evidence="7" id="KW-1185">Reference proteome</keyword>
<dbReference type="OrthoDB" id="8913395at2"/>
<evidence type="ECO:0000256" key="2">
    <source>
        <dbReference type="ARBA" id="ARBA00022723"/>
    </source>
</evidence>
<dbReference type="GO" id="GO:0020037">
    <property type="term" value="F:heme binding"/>
    <property type="evidence" value="ECO:0007669"/>
    <property type="project" value="InterPro"/>
</dbReference>
<dbReference type="AlphaFoldDB" id="A0A840S0G0"/>
<reference evidence="6 7" key="1">
    <citation type="submission" date="2020-08" db="EMBL/GenBank/DDBJ databases">
        <title>Genomic Encyclopedia of Type Strains, Phase IV (KMG-IV): sequencing the most valuable type-strain genomes for metagenomic binning, comparative biology and taxonomic classification.</title>
        <authorList>
            <person name="Goeker M."/>
        </authorList>
    </citation>
    <scope>NUCLEOTIDE SEQUENCE [LARGE SCALE GENOMIC DNA]</scope>
    <source>
        <strain evidence="6 7">DSM 23958</strain>
    </source>
</reference>
<dbReference type="GO" id="GO:0046872">
    <property type="term" value="F:metal ion binding"/>
    <property type="evidence" value="ECO:0007669"/>
    <property type="project" value="UniProtKB-KW"/>
</dbReference>
<feature type="domain" description="Cytochrome c" evidence="5">
    <location>
        <begin position="42"/>
        <end position="140"/>
    </location>
</feature>
<dbReference type="PROSITE" id="PS51257">
    <property type="entry name" value="PROKAR_LIPOPROTEIN"/>
    <property type="match status" value="1"/>
</dbReference>
<gene>
    <name evidence="6" type="ORF">HNQ51_000285</name>
</gene>
<dbReference type="RefSeq" id="WP_138857919.1">
    <property type="nucleotide sequence ID" value="NZ_CP040709.1"/>
</dbReference>
<comment type="caution">
    <text evidence="6">The sequence shown here is derived from an EMBL/GenBank/DDBJ whole genome shotgun (WGS) entry which is preliminary data.</text>
</comment>
<keyword evidence="3 4" id="KW-0408">Iron</keyword>
<organism evidence="6 7">
    <name type="scientific">Inhella inkyongensis</name>
    <dbReference type="NCBI Taxonomy" id="392593"/>
    <lineage>
        <taxon>Bacteria</taxon>
        <taxon>Pseudomonadati</taxon>
        <taxon>Pseudomonadota</taxon>
        <taxon>Betaproteobacteria</taxon>
        <taxon>Burkholderiales</taxon>
        <taxon>Sphaerotilaceae</taxon>
        <taxon>Inhella</taxon>
    </lineage>
</organism>
<dbReference type="InterPro" id="IPR009056">
    <property type="entry name" value="Cyt_c-like_dom"/>
</dbReference>
<dbReference type="Pfam" id="PF13442">
    <property type="entry name" value="Cytochrome_CBB3"/>
    <property type="match status" value="1"/>
</dbReference>
<dbReference type="EMBL" id="JACHHO010000001">
    <property type="protein sequence ID" value="MBB5202992.1"/>
    <property type="molecule type" value="Genomic_DNA"/>
</dbReference>
<evidence type="ECO:0000256" key="1">
    <source>
        <dbReference type="ARBA" id="ARBA00022617"/>
    </source>
</evidence>
<sequence>MTSQRWPLSLTLMVLLGACTAPRITNPEPARQLARETQLAPGALYAGWRIYQQRCAQCHGQTAEGLGGAGPNLLQRVGAMGPQRFVEQVLRRYPEGLPASATAAEVLARRQGLLTMPSWQGDPVVEAHLMDLYTYLAGRADGRIGPQPPAR</sequence>